<keyword evidence="2" id="KW-1185">Reference proteome</keyword>
<dbReference type="NCBIfam" id="TIGR04256">
    <property type="entry name" value="GxxExxY"/>
    <property type="match status" value="1"/>
</dbReference>
<protein>
    <submittedName>
        <fullName evidence="1">GxxExxY protein</fullName>
    </submittedName>
</protein>
<name>A0A4Y8AWY1_9FLAO</name>
<gene>
    <name evidence="1" type="ORF">E2488_04060</name>
</gene>
<evidence type="ECO:0000313" key="1">
    <source>
        <dbReference type="EMBL" id="TEW77030.1"/>
    </source>
</evidence>
<dbReference type="AlphaFoldDB" id="A0A4Y8AWY1"/>
<accession>A0A4Y8AWY1</accession>
<proteinExistence type="predicted"/>
<dbReference type="RefSeq" id="WP_134247038.1">
    <property type="nucleotide sequence ID" value="NZ_SNQI01000001.1"/>
</dbReference>
<dbReference type="OrthoDB" id="9806869at2"/>
<sequence>MSKLLFEEETFKVIGACINVHKKLGFGFKASTYHQALEKEFLNANIPFKKQKKLPIFYDGEPLDTFFIADFVCYDRVLLEIKSVPTILEQMKQQVINYLKSSNIEVGMLINFGEQSLKWKRFVHTLSIEK</sequence>
<dbReference type="InterPro" id="IPR026350">
    <property type="entry name" value="GxxExxY"/>
</dbReference>
<comment type="caution">
    <text evidence="1">The sequence shown here is derived from an EMBL/GenBank/DDBJ whole genome shotgun (WGS) entry which is preliminary data.</text>
</comment>
<dbReference type="EMBL" id="SNQI01000001">
    <property type="protein sequence ID" value="TEW77030.1"/>
    <property type="molecule type" value="Genomic_DNA"/>
</dbReference>
<dbReference type="Proteomes" id="UP000298517">
    <property type="component" value="Unassembled WGS sequence"/>
</dbReference>
<evidence type="ECO:0000313" key="2">
    <source>
        <dbReference type="Proteomes" id="UP000298517"/>
    </source>
</evidence>
<reference evidence="1 2" key="1">
    <citation type="journal article" date="2011" name="J. Microbiol.">
        <title>Gramella jeungdoensis sp. nov., isolated from a solar saltern in Korea.</title>
        <authorList>
            <person name="Joung Y."/>
            <person name="Kim H."/>
            <person name="Jang T."/>
            <person name="Ahn T.S."/>
            <person name="Joh K."/>
        </authorList>
    </citation>
    <scope>NUCLEOTIDE SEQUENCE [LARGE SCALE GENOMIC DNA]</scope>
    <source>
        <strain evidence="1 2">KCTC 23123</strain>
    </source>
</reference>
<dbReference type="Pfam" id="PF13366">
    <property type="entry name" value="PDDEXK_3"/>
    <property type="match status" value="1"/>
</dbReference>
<organism evidence="1 2">
    <name type="scientific">Gramella jeungdoensis</name>
    <dbReference type="NCBI Taxonomy" id="708091"/>
    <lineage>
        <taxon>Bacteria</taxon>
        <taxon>Pseudomonadati</taxon>
        <taxon>Bacteroidota</taxon>
        <taxon>Flavobacteriia</taxon>
        <taxon>Flavobacteriales</taxon>
        <taxon>Flavobacteriaceae</taxon>
        <taxon>Christiangramia</taxon>
    </lineage>
</organism>